<dbReference type="Gene3D" id="3.30.420.180">
    <property type="entry name" value="CobE/GbiG C-terminal domain"/>
    <property type="match status" value="1"/>
</dbReference>
<dbReference type="GO" id="GO:0009236">
    <property type="term" value="P:cobalamin biosynthetic process"/>
    <property type="evidence" value="ECO:0007669"/>
    <property type="project" value="InterPro"/>
</dbReference>
<dbReference type="SUPFAM" id="SSF159664">
    <property type="entry name" value="CobE/GbiG C-terminal domain-like"/>
    <property type="match status" value="1"/>
</dbReference>
<evidence type="ECO:0000259" key="1">
    <source>
        <dbReference type="Pfam" id="PF01890"/>
    </source>
</evidence>
<dbReference type="PANTHER" id="PTHR37477">
    <property type="entry name" value="COBALT-PRECORRIN-5A HYDROLASE"/>
    <property type="match status" value="1"/>
</dbReference>
<dbReference type="InterPro" id="IPR052553">
    <property type="entry name" value="CbiG_hydrolase"/>
</dbReference>
<dbReference type="RefSeq" id="WP_349281366.1">
    <property type="nucleotide sequence ID" value="NZ_CBCSCU010000002.1"/>
</dbReference>
<reference evidence="2" key="1">
    <citation type="submission" date="2024-05" db="EMBL/GenBank/DDBJ databases">
        <authorList>
            <person name="Bunk B."/>
            <person name="Swiderski J."/>
            <person name="Sproer C."/>
            <person name="Thiel V."/>
        </authorList>
    </citation>
    <scope>NUCLEOTIDE SEQUENCE</scope>
    <source>
        <strain evidence="2">DSM 17735</strain>
    </source>
</reference>
<organism evidence="2">
    <name type="scientific">Polaromonas hydrogenivorans</name>
    <dbReference type="NCBI Taxonomy" id="335476"/>
    <lineage>
        <taxon>Bacteria</taxon>
        <taxon>Pseudomonadati</taxon>
        <taxon>Pseudomonadota</taxon>
        <taxon>Betaproteobacteria</taxon>
        <taxon>Burkholderiales</taxon>
        <taxon>Comamonadaceae</taxon>
        <taxon>Polaromonas</taxon>
    </lineage>
</organism>
<dbReference type="Pfam" id="PF01890">
    <property type="entry name" value="CbiG_C"/>
    <property type="match status" value="1"/>
</dbReference>
<dbReference type="PANTHER" id="PTHR37477:SF1">
    <property type="entry name" value="COBALT-PRECORRIN-5A HYDROLASE"/>
    <property type="match status" value="1"/>
</dbReference>
<dbReference type="InterPro" id="IPR036518">
    <property type="entry name" value="CobE/GbiG_C_sf"/>
</dbReference>
<dbReference type="EMBL" id="CP157675">
    <property type="protein sequence ID" value="XBP72036.1"/>
    <property type="molecule type" value="Genomic_DNA"/>
</dbReference>
<accession>A0AAU7LWQ6</accession>
<protein>
    <submittedName>
        <fullName evidence="2">Cobalamin biosynthesis protein</fullName>
    </submittedName>
</protein>
<evidence type="ECO:0000313" key="2">
    <source>
        <dbReference type="EMBL" id="XBP72036.1"/>
    </source>
</evidence>
<sequence length="144" mass="14406">MSAATMKIAVGLGCDRGTPLATLQQALGEALALAGAGLADVAAAASIDLKADEPGLLALAALHGWRMTFYTPAQLAAVPVPNPSETVRKYTGSPSVSEAAALLAASAAGPVSGATALLVEKHKYRGADGRNATVSLARCHAFPL</sequence>
<dbReference type="AlphaFoldDB" id="A0AAU7LWQ6"/>
<proteinExistence type="predicted"/>
<gene>
    <name evidence="2" type="ORF">ABLV49_09650</name>
</gene>
<feature type="domain" description="CobE/GbiG C-terminal" evidence="1">
    <location>
        <begin position="8"/>
        <end position="137"/>
    </location>
</feature>
<name>A0AAU7LWQ6_9BURK</name>
<dbReference type="InterPro" id="IPR002750">
    <property type="entry name" value="CobE/GbiG_C"/>
</dbReference>